<evidence type="ECO:0000313" key="3">
    <source>
        <dbReference type="Proteomes" id="UP000595197"/>
    </source>
</evidence>
<dbReference type="SMART" id="SM00479">
    <property type="entry name" value="EXOIII"/>
    <property type="match status" value="1"/>
</dbReference>
<dbReference type="CDD" id="cd06127">
    <property type="entry name" value="DEDDh"/>
    <property type="match status" value="1"/>
</dbReference>
<dbReference type="RefSeq" id="WP_201076640.1">
    <property type="nucleotide sequence ID" value="NZ_CP067420.1"/>
</dbReference>
<dbReference type="InterPro" id="IPR013520">
    <property type="entry name" value="Ribonucl_H"/>
</dbReference>
<dbReference type="InterPro" id="IPR012337">
    <property type="entry name" value="RNaseH-like_sf"/>
</dbReference>
<protein>
    <submittedName>
        <fullName evidence="2">3'-5' exonuclease</fullName>
    </submittedName>
</protein>
<dbReference type="Pfam" id="PF00929">
    <property type="entry name" value="RNase_T"/>
    <property type="match status" value="1"/>
</dbReference>
<sequence>MTPAEMAAALEDTGRYRVFDVYRQTDGYGDLPPDATVCRLLYIDTETTGLEHDAEIIELAAVQVEYDPSTGRLGRILAARSWLEQPAGGAEVPAEVTALTGITTDMVAGQRIDDAAVLDLLAASNLVVSHNASFDRPKLEARLPAFAAKPWACTAAEIDWKAEGIGSAKLDYVAFRMGFIFAGAHRGEVDCLAGVEVLSRTLAVTGTLAMASLLARARTPTSRVWAIGSPFDAKDALKRRGYRWNDGSIPGSARTWFRDLQEDGADAELEWLRANAGCTGVPVRLTARDRHAARAMLIP</sequence>
<dbReference type="EMBL" id="CP067420">
    <property type="protein sequence ID" value="QQP89874.1"/>
    <property type="molecule type" value="Genomic_DNA"/>
</dbReference>
<proteinExistence type="predicted"/>
<reference evidence="2" key="1">
    <citation type="submission" date="2021-02" db="EMBL/GenBank/DDBJ databases">
        <title>Skermanella TT6 skin isolate.</title>
        <authorList>
            <person name="Lee K."/>
            <person name="Ganzorig M."/>
        </authorList>
    </citation>
    <scope>NUCLEOTIDE SEQUENCE</scope>
    <source>
        <strain evidence="2">TT6</strain>
    </source>
</reference>
<dbReference type="InterPro" id="IPR036397">
    <property type="entry name" value="RNaseH_sf"/>
</dbReference>
<evidence type="ECO:0000259" key="1">
    <source>
        <dbReference type="SMART" id="SM00479"/>
    </source>
</evidence>
<keyword evidence="2" id="KW-0540">Nuclease</keyword>
<organism evidence="2 3">
    <name type="scientific">Skermanella cutis</name>
    <dbReference type="NCBI Taxonomy" id="2775420"/>
    <lineage>
        <taxon>Bacteria</taxon>
        <taxon>Pseudomonadati</taxon>
        <taxon>Pseudomonadota</taxon>
        <taxon>Alphaproteobacteria</taxon>
        <taxon>Rhodospirillales</taxon>
        <taxon>Azospirillaceae</taxon>
        <taxon>Skermanella</taxon>
    </lineage>
</organism>
<dbReference type="SUPFAM" id="SSF53098">
    <property type="entry name" value="Ribonuclease H-like"/>
    <property type="match status" value="1"/>
</dbReference>
<keyword evidence="3" id="KW-1185">Reference proteome</keyword>
<gene>
    <name evidence="2" type="ORF">IGS68_00910</name>
</gene>
<dbReference type="Gene3D" id="3.30.420.10">
    <property type="entry name" value="Ribonuclease H-like superfamily/Ribonuclease H"/>
    <property type="match status" value="1"/>
</dbReference>
<evidence type="ECO:0000313" key="2">
    <source>
        <dbReference type="EMBL" id="QQP89874.1"/>
    </source>
</evidence>
<name>A0ABX7B679_9PROT</name>
<accession>A0ABX7B679</accession>
<feature type="domain" description="Exonuclease" evidence="1">
    <location>
        <begin position="39"/>
        <end position="207"/>
    </location>
</feature>
<keyword evidence="2" id="KW-0378">Hydrolase</keyword>
<dbReference type="Proteomes" id="UP000595197">
    <property type="component" value="Chromosome"/>
</dbReference>
<dbReference type="NCBIfam" id="NF006615">
    <property type="entry name" value="PRK09182.1"/>
    <property type="match status" value="1"/>
</dbReference>
<dbReference type="GO" id="GO:0004527">
    <property type="term" value="F:exonuclease activity"/>
    <property type="evidence" value="ECO:0007669"/>
    <property type="project" value="UniProtKB-KW"/>
</dbReference>
<keyword evidence="2" id="KW-0269">Exonuclease</keyword>